<evidence type="ECO:0000256" key="2">
    <source>
        <dbReference type="ARBA" id="ARBA00023002"/>
    </source>
</evidence>
<evidence type="ECO:0000259" key="4">
    <source>
        <dbReference type="Pfam" id="PF00248"/>
    </source>
</evidence>
<dbReference type="Pfam" id="PF00248">
    <property type="entry name" value="Aldo_ket_red"/>
    <property type="match status" value="1"/>
</dbReference>
<dbReference type="RefSeq" id="XP_033662363.1">
    <property type="nucleotide sequence ID" value="XM_033818451.1"/>
</dbReference>
<dbReference type="PANTHER" id="PTHR43364:SF7">
    <property type="entry name" value="NADP-DEPENDENT OXIDOREDUCTASE DOMAIN-CONTAINING PROTEIN-RELATED"/>
    <property type="match status" value="1"/>
</dbReference>
<protein>
    <recommendedName>
        <fullName evidence="4">NADP-dependent oxidoreductase domain-containing protein</fullName>
    </recommendedName>
</protein>
<organism evidence="5 6">
    <name type="scientific">Zasmidium cellare ATCC 36951</name>
    <dbReference type="NCBI Taxonomy" id="1080233"/>
    <lineage>
        <taxon>Eukaryota</taxon>
        <taxon>Fungi</taxon>
        <taxon>Dikarya</taxon>
        <taxon>Ascomycota</taxon>
        <taxon>Pezizomycotina</taxon>
        <taxon>Dothideomycetes</taxon>
        <taxon>Dothideomycetidae</taxon>
        <taxon>Mycosphaerellales</taxon>
        <taxon>Mycosphaerellaceae</taxon>
        <taxon>Zasmidium</taxon>
    </lineage>
</organism>
<keyword evidence="2" id="KW-0560">Oxidoreductase</keyword>
<dbReference type="InterPro" id="IPR036812">
    <property type="entry name" value="NAD(P)_OxRdtase_dom_sf"/>
</dbReference>
<evidence type="ECO:0000313" key="6">
    <source>
        <dbReference type="Proteomes" id="UP000799537"/>
    </source>
</evidence>
<gene>
    <name evidence="5" type="ORF">M409DRAFT_69808</name>
</gene>
<keyword evidence="6" id="KW-1185">Reference proteome</keyword>
<dbReference type="InterPro" id="IPR050523">
    <property type="entry name" value="AKR_Detox_Biosynth"/>
</dbReference>
<proteinExistence type="inferred from homology"/>
<evidence type="ECO:0000256" key="3">
    <source>
        <dbReference type="ARBA" id="ARBA00038157"/>
    </source>
</evidence>
<dbReference type="Gene3D" id="3.20.20.100">
    <property type="entry name" value="NADP-dependent oxidoreductase domain"/>
    <property type="match status" value="1"/>
</dbReference>
<comment type="similarity">
    <text evidence="3">Belongs to the aldo/keto reductase family. Aldo/keto reductase 2 subfamily.</text>
</comment>
<dbReference type="GeneID" id="54571723"/>
<dbReference type="EMBL" id="ML993619">
    <property type="protein sequence ID" value="KAF2161474.1"/>
    <property type="molecule type" value="Genomic_DNA"/>
</dbReference>
<accession>A0A6A6C2Z2</accession>
<dbReference type="PANTHER" id="PTHR43364">
    <property type="entry name" value="NADH-SPECIFIC METHYLGLYOXAL REDUCTASE-RELATED"/>
    <property type="match status" value="1"/>
</dbReference>
<feature type="domain" description="NADP-dependent oxidoreductase" evidence="4">
    <location>
        <begin position="29"/>
        <end position="330"/>
    </location>
</feature>
<reference evidence="5" key="1">
    <citation type="journal article" date="2020" name="Stud. Mycol.">
        <title>101 Dothideomycetes genomes: a test case for predicting lifestyles and emergence of pathogens.</title>
        <authorList>
            <person name="Haridas S."/>
            <person name="Albert R."/>
            <person name="Binder M."/>
            <person name="Bloem J."/>
            <person name="Labutti K."/>
            <person name="Salamov A."/>
            <person name="Andreopoulos B."/>
            <person name="Baker S."/>
            <person name="Barry K."/>
            <person name="Bills G."/>
            <person name="Bluhm B."/>
            <person name="Cannon C."/>
            <person name="Castanera R."/>
            <person name="Culley D."/>
            <person name="Daum C."/>
            <person name="Ezra D."/>
            <person name="Gonzalez J."/>
            <person name="Henrissat B."/>
            <person name="Kuo A."/>
            <person name="Liang C."/>
            <person name="Lipzen A."/>
            <person name="Lutzoni F."/>
            <person name="Magnuson J."/>
            <person name="Mondo S."/>
            <person name="Nolan M."/>
            <person name="Ohm R."/>
            <person name="Pangilinan J."/>
            <person name="Park H.-J."/>
            <person name="Ramirez L."/>
            <person name="Alfaro M."/>
            <person name="Sun H."/>
            <person name="Tritt A."/>
            <person name="Yoshinaga Y."/>
            <person name="Zwiers L.-H."/>
            <person name="Turgeon B."/>
            <person name="Goodwin S."/>
            <person name="Spatafora J."/>
            <person name="Crous P."/>
            <person name="Grigoriev I."/>
        </authorList>
    </citation>
    <scope>NUCLEOTIDE SEQUENCE</scope>
    <source>
        <strain evidence="5">ATCC 36951</strain>
    </source>
</reference>
<dbReference type="InterPro" id="IPR023210">
    <property type="entry name" value="NADP_OxRdtase_dom"/>
</dbReference>
<dbReference type="GO" id="GO:0016491">
    <property type="term" value="F:oxidoreductase activity"/>
    <property type="evidence" value="ECO:0007669"/>
    <property type="project" value="UniProtKB-KW"/>
</dbReference>
<keyword evidence="1" id="KW-0521">NADP</keyword>
<dbReference type="SUPFAM" id="SSF51430">
    <property type="entry name" value="NAD(P)-linked oxidoreductase"/>
    <property type="match status" value="1"/>
</dbReference>
<evidence type="ECO:0000256" key="1">
    <source>
        <dbReference type="ARBA" id="ARBA00022857"/>
    </source>
</evidence>
<evidence type="ECO:0000313" key="5">
    <source>
        <dbReference type="EMBL" id="KAF2161474.1"/>
    </source>
</evidence>
<dbReference type="OrthoDB" id="48988at2759"/>
<dbReference type="AlphaFoldDB" id="A0A6A6C2Z2"/>
<sequence length="378" mass="42157">MTAPAALPPKSLLGRHRILAPTAGVHVSPICLGGMSFGDAWKEFMGECSKETTFEILDFFYEMGGNFIDTANAYQNGESEEWIGEWMASRDRRNEIVLATKYTNAWNSHLKDGIQQSNFGGNSRKSLHVSIEASLKKLQTDYIDLLYVHYFDFATGIPEMMQSLNHLVAQNKVLYLGISDTPAWIVAKANCYAREHGLTQFSVYQGRWSAAERDFEREIIPMCKDEGMALLPWGALGGGYFKSPEQGEKEEGRSLNVRTGKEAEVSIVLDRIAKEKGTLITSVALAYVLHKSPYVFPILGGRKVSHLKSNIEALSLRLSPEDIDAIESAYDFQIGFPHNFTAGENKAPQGPQDIVFRKRLGHFDYVQPARKISPPATI</sequence>
<dbReference type="Proteomes" id="UP000799537">
    <property type="component" value="Unassembled WGS sequence"/>
</dbReference>
<name>A0A6A6C2Z2_ZASCE</name>